<organism evidence="2 3">
    <name type="scientific">Methanobrevibacter olleyae</name>
    <dbReference type="NCBI Taxonomy" id="294671"/>
    <lineage>
        <taxon>Archaea</taxon>
        <taxon>Methanobacteriati</taxon>
        <taxon>Methanobacteriota</taxon>
        <taxon>Methanomada group</taxon>
        <taxon>Methanobacteria</taxon>
        <taxon>Methanobacteriales</taxon>
        <taxon>Methanobacteriaceae</taxon>
        <taxon>Methanobrevibacter</taxon>
    </lineage>
</organism>
<name>A0A8T3VLT5_METOL</name>
<dbReference type="Proteomes" id="UP000732619">
    <property type="component" value="Unassembled WGS sequence"/>
</dbReference>
<dbReference type="AlphaFoldDB" id="A0A8T3VLT5"/>
<dbReference type="CDD" id="cd07385">
    <property type="entry name" value="MPP_YkuE_C"/>
    <property type="match status" value="1"/>
</dbReference>
<dbReference type="SUPFAM" id="SSF56300">
    <property type="entry name" value="Metallo-dependent phosphatases"/>
    <property type="match status" value="1"/>
</dbReference>
<evidence type="ECO:0000259" key="1">
    <source>
        <dbReference type="Pfam" id="PF00149"/>
    </source>
</evidence>
<dbReference type="PANTHER" id="PTHR31302:SF0">
    <property type="entry name" value="TRANSMEMBRANE PROTEIN WITH METALLOPHOSPHOESTERASE DOMAIN"/>
    <property type="match status" value="1"/>
</dbReference>
<protein>
    <submittedName>
        <fullName evidence="2">Metallophosphoesterase</fullName>
    </submittedName>
</protein>
<proteinExistence type="predicted"/>
<feature type="domain" description="Calcineurin-like phosphoesterase" evidence="1">
    <location>
        <begin position="56"/>
        <end position="223"/>
    </location>
</feature>
<dbReference type="InterPro" id="IPR029052">
    <property type="entry name" value="Metallo-depent_PP-like"/>
</dbReference>
<dbReference type="EMBL" id="SUTG01000018">
    <property type="protein sequence ID" value="MBE6512474.1"/>
    <property type="molecule type" value="Genomic_DNA"/>
</dbReference>
<dbReference type="GO" id="GO:0016787">
    <property type="term" value="F:hydrolase activity"/>
    <property type="evidence" value="ECO:0007669"/>
    <property type="project" value="InterPro"/>
</dbReference>
<sequence>MSSEKPFGLVAKQKIQKGMTITREKIIPMEFDESRYDIVEVNVEIKDLDPVFHDYKIVNLSDLHLGQWLTAEYLEGVIDIVNRQEPDMVALTGDYVSYILDDVAEDLERCLSMIEVKDASLAVLGNHDHWNGADEIRQILKNAGIIDVSNDVYSISRDGEKEVANLHIAGVDSMKLNKEDIDAVMLKIPEHGPAIMLAHEPDFADIAATTGRFALQISGHSHGGQFIIPGLNTTILRSACSRKYPVGEYQVGDMVQYTSKGLGTNVFWLRINCAPEITIFKLKSPEVEEKDENNESMNINQTLSVNHSKKMFPTREDVDNFLNINDISEFIESKRKRIPVYVENKTDNIKENINEIPKYIENKTEEIKNNLKFN</sequence>
<dbReference type="InterPro" id="IPR004843">
    <property type="entry name" value="Calcineurin-like_PHP"/>
</dbReference>
<accession>A0A8T3VLT5</accession>
<gene>
    <name evidence="2" type="ORF">E7Z75_04955</name>
</gene>
<dbReference type="Pfam" id="PF00149">
    <property type="entry name" value="Metallophos"/>
    <property type="match status" value="1"/>
</dbReference>
<dbReference type="PANTHER" id="PTHR31302">
    <property type="entry name" value="TRANSMEMBRANE PROTEIN WITH METALLOPHOSPHOESTERASE DOMAIN-RELATED"/>
    <property type="match status" value="1"/>
</dbReference>
<dbReference type="Gene3D" id="3.60.21.10">
    <property type="match status" value="1"/>
</dbReference>
<dbReference type="InterPro" id="IPR051158">
    <property type="entry name" value="Metallophosphoesterase_sf"/>
</dbReference>
<comment type="caution">
    <text evidence="2">The sequence shown here is derived from an EMBL/GenBank/DDBJ whole genome shotgun (WGS) entry which is preliminary data.</text>
</comment>
<reference evidence="2" key="1">
    <citation type="submission" date="2019-04" db="EMBL/GenBank/DDBJ databases">
        <title>Evolution of Biomass-Degrading Anaerobic Consortia Revealed by Metagenomics.</title>
        <authorList>
            <person name="Peng X."/>
        </authorList>
    </citation>
    <scope>NUCLEOTIDE SEQUENCE</scope>
    <source>
        <strain evidence="2">SIG14</strain>
    </source>
</reference>
<evidence type="ECO:0000313" key="3">
    <source>
        <dbReference type="Proteomes" id="UP000732619"/>
    </source>
</evidence>
<evidence type="ECO:0000313" key="2">
    <source>
        <dbReference type="EMBL" id="MBE6512474.1"/>
    </source>
</evidence>